<dbReference type="EMBL" id="QKWW01000112">
    <property type="protein sequence ID" value="PZT52301.1"/>
    <property type="molecule type" value="Genomic_DNA"/>
</dbReference>
<reference evidence="1 2" key="1">
    <citation type="submission" date="2018-06" db="EMBL/GenBank/DDBJ databases">
        <title>Isolation of heavy metals resistant Paenibacillus silvae NC2 from Gold-Copper mine in ZiJin, China.</title>
        <authorList>
            <person name="Xu J."/>
            <person name="Mazhar H.S."/>
            <person name="Rensing C."/>
        </authorList>
    </citation>
    <scope>NUCLEOTIDE SEQUENCE [LARGE SCALE GENOMIC DNA]</scope>
    <source>
        <strain evidence="1 2">NC2</strain>
    </source>
</reference>
<evidence type="ECO:0000313" key="1">
    <source>
        <dbReference type="EMBL" id="PZT52301.1"/>
    </source>
</evidence>
<dbReference type="AlphaFoldDB" id="A0A2W6N992"/>
<gene>
    <name evidence="1" type="ORF">DN757_28090</name>
</gene>
<organism evidence="1 2">
    <name type="scientific">Paenibacillus silvae</name>
    <dbReference type="NCBI Taxonomy" id="1325358"/>
    <lineage>
        <taxon>Bacteria</taxon>
        <taxon>Bacillati</taxon>
        <taxon>Bacillota</taxon>
        <taxon>Bacilli</taxon>
        <taxon>Bacillales</taxon>
        <taxon>Paenibacillaceae</taxon>
        <taxon>Paenibacillus</taxon>
    </lineage>
</organism>
<protein>
    <submittedName>
        <fullName evidence="1">Uncharacterized protein</fullName>
    </submittedName>
</protein>
<dbReference type="Proteomes" id="UP000249204">
    <property type="component" value="Unassembled WGS sequence"/>
</dbReference>
<comment type="caution">
    <text evidence="1">The sequence shown here is derived from an EMBL/GenBank/DDBJ whole genome shotgun (WGS) entry which is preliminary data.</text>
</comment>
<name>A0A2W6N992_9BACL</name>
<sequence>MGISAFVLFETGSNIPLTNLLKYTEDFCAELNLFYGISFKKENGENQLKHVRASISDLPFVESSSRQLCIDFYDEPYEFQNISFDWLGKDTEFFEAIIVDDFCDNEDLLFNILFKFLKKYPNSKIWMEDDWFYTLNDFEKISNRPYDESWCYKNPKEL</sequence>
<proteinExistence type="predicted"/>
<dbReference type="RefSeq" id="WP_111273464.1">
    <property type="nucleotide sequence ID" value="NZ_JAHXMW010000008.1"/>
</dbReference>
<accession>A0A2W6N992</accession>
<evidence type="ECO:0000313" key="2">
    <source>
        <dbReference type="Proteomes" id="UP000249204"/>
    </source>
</evidence>